<dbReference type="PROSITE" id="PS51892">
    <property type="entry name" value="SUBTILASE"/>
    <property type="match status" value="1"/>
</dbReference>
<reference evidence="4 5" key="1">
    <citation type="submission" date="2019-06" db="EMBL/GenBank/DDBJ databases">
        <title>Genome sequence of Litorilinea aerophila BAA-2444.</title>
        <authorList>
            <person name="Maclea K.S."/>
            <person name="Maurais E.G."/>
            <person name="Iannazzi L.C."/>
        </authorList>
    </citation>
    <scope>NUCLEOTIDE SEQUENCE [LARGE SCALE GENOMIC DNA]</scope>
    <source>
        <strain evidence="4 5">ATCC BAA-2444</strain>
    </source>
</reference>
<dbReference type="InterPro" id="IPR011050">
    <property type="entry name" value="Pectin_lyase_fold/virulence"/>
</dbReference>
<dbReference type="AlphaFoldDB" id="A0A540VNC1"/>
<dbReference type="OrthoDB" id="160289at2"/>
<dbReference type="EMBL" id="VIGC01000002">
    <property type="protein sequence ID" value="TQE97643.1"/>
    <property type="molecule type" value="Genomic_DNA"/>
</dbReference>
<feature type="compositionally biased region" description="Low complexity" evidence="2">
    <location>
        <begin position="313"/>
        <end position="327"/>
    </location>
</feature>
<dbReference type="Gene3D" id="2.60.40.2810">
    <property type="match status" value="1"/>
</dbReference>
<protein>
    <recommendedName>
        <fullName evidence="3">DUF11 domain-containing protein</fullName>
    </recommendedName>
</protein>
<evidence type="ECO:0000313" key="5">
    <source>
        <dbReference type="Proteomes" id="UP000317371"/>
    </source>
</evidence>
<proteinExistence type="inferred from homology"/>
<dbReference type="GO" id="GO:0006508">
    <property type="term" value="P:proteolysis"/>
    <property type="evidence" value="ECO:0007669"/>
    <property type="project" value="InterPro"/>
</dbReference>
<dbReference type="SUPFAM" id="SSF52743">
    <property type="entry name" value="Subtilisin-like"/>
    <property type="match status" value="1"/>
</dbReference>
<sequence>MAAPHVAGAAALLLAQQPDATPQEVADELLEMATPQALSQVPPATPNRLLFTGCAGASVVTTAVDGGPGSLRAAVDSACSDSPITFALDTPTTITLTQGALVVDRPLTIQGPGVQALTLQGGGDRIFQVTPAGRLTLADLTIAGGQATTGGAIASLGSLTLTRVVVTSSLATQAGGGIFAAGELTLLDSTVANNQASQGGGIYVAQGQARLTNSTLSHNRADEGGGLLVEAAGAATLEFVTVVSNTAVEAGGGVLAAGGPVAVDNSLIAANASQMTAAPDVAGSFLSLGHNFIGAAAAETGFVHGQGNDQVGSPAQPQSPAVAPLAPGAGGLPAHGPLPGSPAVDSGYCGSTVAWDQQGTVRPYPGSLRCDVGAIESPYVGAADLLLQVAAAWGTLSHPMEVSPGAILSWTVTYTNQGPSLAPNLVLTASVTPTAVIALQDGQGQPLPLDETGRVSWVVGDRVPGTGGSLAVQARVPLPLAAGTAFTVSYAVASAQEDTAPGDNGAVFPYQVRNVAPTARDDQFTVWAGAPRSLVVLANDGDDNSDPLEVVDVGRPFSGTAALADPETIVYSATILPAPGGHYTDVFTYTVSDGALAASAWVTVVVRADNQPPVAVDDWVTVSPDMAVGIPVLANDWDPDGDLLRVTGVGAAGHGTAITDGRVVTYTAPAGFTGQDTFPYRLSDGYAEVTGTVWVSVTGTVPTQSGSVVGSVYVDRNRNHLYEADVDMPLAGVQVRLVPAGDGDPDGAEWVGATDAQGLFRLTDIPWGSYLLELQPPSGYLLSGPGQIPVHVGPQGAALSPLLVQEAPGVLYIPLIQR</sequence>
<dbReference type="InterPro" id="IPR001434">
    <property type="entry name" value="OmcB-like_DUF11"/>
</dbReference>
<dbReference type="SUPFAM" id="SSF49478">
    <property type="entry name" value="Cna protein B-type domain"/>
    <property type="match status" value="1"/>
</dbReference>
<keyword evidence="5" id="KW-1185">Reference proteome</keyword>
<dbReference type="Pfam" id="PF01345">
    <property type="entry name" value="DUF11"/>
    <property type="match status" value="1"/>
</dbReference>
<dbReference type="InParanoid" id="A0A540VNC1"/>
<dbReference type="PANTHER" id="PTHR11319:SF35">
    <property type="entry name" value="OUTER MEMBRANE PROTEIN PMPC-RELATED"/>
    <property type="match status" value="1"/>
</dbReference>
<dbReference type="Gene3D" id="3.40.50.200">
    <property type="entry name" value="Peptidase S8/S53 domain"/>
    <property type="match status" value="1"/>
</dbReference>
<dbReference type="Pfam" id="PF17963">
    <property type="entry name" value="Big_9"/>
    <property type="match status" value="2"/>
</dbReference>
<dbReference type="PANTHER" id="PTHR11319">
    <property type="entry name" value="G PROTEIN-COUPLED RECEPTOR-RELATED"/>
    <property type="match status" value="1"/>
</dbReference>
<name>A0A540VNC1_9CHLR</name>
<comment type="caution">
    <text evidence="4">The sequence shown here is derived from an EMBL/GenBank/DDBJ whole genome shotgun (WGS) entry which is preliminary data.</text>
</comment>
<evidence type="ECO:0000259" key="3">
    <source>
        <dbReference type="Pfam" id="PF01345"/>
    </source>
</evidence>
<dbReference type="InterPro" id="IPR036852">
    <property type="entry name" value="Peptidase_S8/S53_dom_sf"/>
</dbReference>
<dbReference type="NCBIfam" id="NF041518">
    <property type="entry name" value="choice_anch_Q"/>
    <property type="match status" value="1"/>
</dbReference>
<evidence type="ECO:0000256" key="2">
    <source>
        <dbReference type="SAM" id="MobiDB-lite"/>
    </source>
</evidence>
<evidence type="ECO:0000256" key="1">
    <source>
        <dbReference type="PROSITE-ProRule" id="PRU01240"/>
    </source>
</evidence>
<dbReference type="GO" id="GO:0004252">
    <property type="term" value="F:serine-type endopeptidase activity"/>
    <property type="evidence" value="ECO:0007669"/>
    <property type="project" value="InterPro"/>
</dbReference>
<dbReference type="SUPFAM" id="SSF51126">
    <property type="entry name" value="Pectin lyase-like"/>
    <property type="match status" value="1"/>
</dbReference>
<dbReference type="Proteomes" id="UP000317371">
    <property type="component" value="Unassembled WGS sequence"/>
</dbReference>
<accession>A0A540VNC1</accession>
<dbReference type="Gene3D" id="2.60.40.10">
    <property type="entry name" value="Immunoglobulins"/>
    <property type="match status" value="1"/>
</dbReference>
<comment type="similarity">
    <text evidence="1">Belongs to the peptidase S8 family.</text>
</comment>
<comment type="caution">
    <text evidence="1">Lacks conserved residue(s) required for the propagation of feature annotation.</text>
</comment>
<feature type="region of interest" description="Disordered" evidence="2">
    <location>
        <begin position="304"/>
        <end position="337"/>
    </location>
</feature>
<feature type="domain" description="DUF11" evidence="3">
    <location>
        <begin position="401"/>
        <end position="506"/>
    </location>
</feature>
<dbReference type="InterPro" id="IPR059226">
    <property type="entry name" value="Choice_anch_Q_dom"/>
</dbReference>
<organism evidence="4 5">
    <name type="scientific">Litorilinea aerophila</name>
    <dbReference type="NCBI Taxonomy" id="1204385"/>
    <lineage>
        <taxon>Bacteria</taxon>
        <taxon>Bacillati</taxon>
        <taxon>Chloroflexota</taxon>
        <taxon>Caldilineae</taxon>
        <taxon>Caldilineales</taxon>
        <taxon>Caldilineaceae</taxon>
        <taxon>Litorilinea</taxon>
    </lineage>
</organism>
<evidence type="ECO:0000313" key="4">
    <source>
        <dbReference type="EMBL" id="TQE97643.1"/>
    </source>
</evidence>
<gene>
    <name evidence="4" type="ORF">FKZ61_01875</name>
</gene>
<dbReference type="InterPro" id="IPR013783">
    <property type="entry name" value="Ig-like_fold"/>
</dbReference>